<dbReference type="EMBL" id="JAAOZC010000008">
    <property type="protein sequence ID" value="NIJ09095.1"/>
    <property type="molecule type" value="Genomic_DNA"/>
</dbReference>
<dbReference type="RefSeq" id="WP_167074379.1">
    <property type="nucleotide sequence ID" value="NZ_JAAOZC010000008.1"/>
</dbReference>
<sequence>MASAAETDPHGRAATAPTRLPWSAWKEILGRVWVKTGTDNISLLAAGIAFYAFLSFVPLLGAMVMTYGLIADPASIPDHMRTIVRLVPKDAAKLIIDQIVSLVTTASGKKGLGLAVAMLVSLYGATRASGAIIMALNVVYEQIEKRSLLRTTLLSFIMIVGAVLVAIVGLLAASALAFVGKAVDQLGTLGAIGISAATWLVAGLLASTGIAATYRIAPDRHDAKWRWLSFGSALATLLWLLATVLFGVYATTLGNYNATYGSLSAVVVLLMWLWVSAYAILLGAEINAEAERQTARDSTAGPEKPLGRRGATVADEVAGEPGTHPSEEKSREAMRGASGARR</sequence>
<comment type="subcellular location">
    <subcellularLocation>
        <location evidence="1">Cell membrane</location>
        <topology evidence="1">Multi-pass membrane protein</topology>
    </subcellularLocation>
</comment>
<keyword evidence="3 7" id="KW-0812">Transmembrane</keyword>
<dbReference type="NCBIfam" id="TIGR00765">
    <property type="entry name" value="yihY_not_rbn"/>
    <property type="match status" value="1"/>
</dbReference>
<evidence type="ECO:0000256" key="5">
    <source>
        <dbReference type="ARBA" id="ARBA00023136"/>
    </source>
</evidence>
<feature type="transmembrane region" description="Helical" evidence="7">
    <location>
        <begin position="227"/>
        <end position="250"/>
    </location>
</feature>
<feature type="transmembrane region" description="Helical" evidence="7">
    <location>
        <begin position="114"/>
        <end position="140"/>
    </location>
</feature>
<organism evidence="8 9">
    <name type="scientific">Sphingomonas vulcanisoli</name>
    <dbReference type="NCBI Taxonomy" id="1658060"/>
    <lineage>
        <taxon>Bacteria</taxon>
        <taxon>Pseudomonadati</taxon>
        <taxon>Pseudomonadota</taxon>
        <taxon>Alphaproteobacteria</taxon>
        <taxon>Sphingomonadales</taxon>
        <taxon>Sphingomonadaceae</taxon>
        <taxon>Sphingomonas</taxon>
    </lineage>
</organism>
<evidence type="ECO:0000256" key="3">
    <source>
        <dbReference type="ARBA" id="ARBA00022692"/>
    </source>
</evidence>
<keyword evidence="5 7" id="KW-0472">Membrane</keyword>
<reference evidence="8 9" key="1">
    <citation type="submission" date="2020-03" db="EMBL/GenBank/DDBJ databases">
        <title>Genomic Encyclopedia of Type Strains, Phase III (KMG-III): the genomes of soil and plant-associated and newly described type strains.</title>
        <authorList>
            <person name="Whitman W."/>
        </authorList>
    </citation>
    <scope>NUCLEOTIDE SEQUENCE [LARGE SCALE GENOMIC DNA]</scope>
    <source>
        <strain evidence="8 9">CECT 8804</strain>
    </source>
</reference>
<feature type="transmembrane region" description="Helical" evidence="7">
    <location>
        <begin position="191"/>
        <end position="215"/>
    </location>
</feature>
<keyword evidence="4 7" id="KW-1133">Transmembrane helix</keyword>
<dbReference type="Proteomes" id="UP000727456">
    <property type="component" value="Unassembled WGS sequence"/>
</dbReference>
<feature type="region of interest" description="Disordered" evidence="6">
    <location>
        <begin position="293"/>
        <end position="342"/>
    </location>
</feature>
<evidence type="ECO:0000256" key="2">
    <source>
        <dbReference type="ARBA" id="ARBA00022475"/>
    </source>
</evidence>
<dbReference type="PANTHER" id="PTHR30213:SF0">
    <property type="entry name" value="UPF0761 MEMBRANE PROTEIN YIHY"/>
    <property type="match status" value="1"/>
</dbReference>
<feature type="transmembrane region" description="Helical" evidence="7">
    <location>
        <begin position="152"/>
        <end position="179"/>
    </location>
</feature>
<feature type="transmembrane region" description="Helical" evidence="7">
    <location>
        <begin position="41"/>
        <end position="70"/>
    </location>
</feature>
<name>A0ABX0TXC7_9SPHN</name>
<accession>A0ABX0TXC7</accession>
<dbReference type="Pfam" id="PF03631">
    <property type="entry name" value="Virul_fac_BrkB"/>
    <property type="match status" value="1"/>
</dbReference>
<comment type="caution">
    <text evidence="8">The sequence shown here is derived from an EMBL/GenBank/DDBJ whole genome shotgun (WGS) entry which is preliminary data.</text>
</comment>
<protein>
    <submittedName>
        <fullName evidence="8">Membrane protein</fullName>
    </submittedName>
</protein>
<dbReference type="PANTHER" id="PTHR30213">
    <property type="entry name" value="INNER MEMBRANE PROTEIN YHJD"/>
    <property type="match status" value="1"/>
</dbReference>
<gene>
    <name evidence="8" type="ORF">FHS31_002727</name>
</gene>
<feature type="compositionally biased region" description="Basic and acidic residues" evidence="6">
    <location>
        <begin position="325"/>
        <end position="334"/>
    </location>
</feature>
<evidence type="ECO:0000256" key="1">
    <source>
        <dbReference type="ARBA" id="ARBA00004651"/>
    </source>
</evidence>
<evidence type="ECO:0000256" key="4">
    <source>
        <dbReference type="ARBA" id="ARBA00022989"/>
    </source>
</evidence>
<dbReference type="InterPro" id="IPR017039">
    <property type="entry name" value="Virul_fac_BrkB"/>
</dbReference>
<evidence type="ECO:0000313" key="8">
    <source>
        <dbReference type="EMBL" id="NIJ09095.1"/>
    </source>
</evidence>
<keyword evidence="2" id="KW-1003">Cell membrane</keyword>
<evidence type="ECO:0000313" key="9">
    <source>
        <dbReference type="Proteomes" id="UP000727456"/>
    </source>
</evidence>
<proteinExistence type="predicted"/>
<evidence type="ECO:0000256" key="7">
    <source>
        <dbReference type="SAM" id="Phobius"/>
    </source>
</evidence>
<keyword evidence="9" id="KW-1185">Reference proteome</keyword>
<dbReference type="PIRSF" id="PIRSF035875">
    <property type="entry name" value="RNase_BN"/>
    <property type="match status" value="1"/>
</dbReference>
<evidence type="ECO:0000256" key="6">
    <source>
        <dbReference type="SAM" id="MobiDB-lite"/>
    </source>
</evidence>
<feature type="transmembrane region" description="Helical" evidence="7">
    <location>
        <begin position="262"/>
        <end position="284"/>
    </location>
</feature>